<evidence type="ECO:0000256" key="2">
    <source>
        <dbReference type="ARBA" id="ARBA00007907"/>
    </source>
</evidence>
<dbReference type="OrthoDB" id="19908at2759"/>
<dbReference type="UniPathway" id="UPA00538">
    <property type="reaction ID" value="UER00592"/>
</dbReference>
<feature type="domain" description="BPL/LPL catalytic" evidence="6">
    <location>
        <begin position="39"/>
        <end position="225"/>
    </location>
</feature>
<accession>A0A0C2XRI8</accession>
<dbReference type="InterPro" id="IPR020605">
    <property type="entry name" value="Octanoyltransferase_CS"/>
</dbReference>
<keyword evidence="5" id="KW-0012">Acyltransferase</keyword>
<dbReference type="InterPro" id="IPR004143">
    <property type="entry name" value="BPL_LPL_catalytic"/>
</dbReference>
<dbReference type="InParanoid" id="A0A0C2XRI8"/>
<dbReference type="InterPro" id="IPR045864">
    <property type="entry name" value="aa-tRNA-synth_II/BPL/LPL"/>
</dbReference>
<dbReference type="STRING" id="946122.A0A0C2XRI8"/>
<proteinExistence type="inferred from homology"/>
<dbReference type="GO" id="GO:0009249">
    <property type="term" value="P:protein lipoylation"/>
    <property type="evidence" value="ECO:0007669"/>
    <property type="project" value="InterPro"/>
</dbReference>
<evidence type="ECO:0000313" key="8">
    <source>
        <dbReference type="Proteomes" id="UP000054549"/>
    </source>
</evidence>
<dbReference type="FunCoup" id="A0A0C2XRI8">
    <property type="interactions" value="569"/>
</dbReference>
<dbReference type="PROSITE" id="PS01313">
    <property type="entry name" value="LIPB"/>
    <property type="match status" value="1"/>
</dbReference>
<dbReference type="InterPro" id="IPR000544">
    <property type="entry name" value="Octanoyltransferase"/>
</dbReference>
<dbReference type="SUPFAM" id="SSF55681">
    <property type="entry name" value="Class II aaRS and biotin synthetases"/>
    <property type="match status" value="1"/>
</dbReference>
<dbReference type="Pfam" id="PF21948">
    <property type="entry name" value="LplA-B_cat"/>
    <property type="match status" value="1"/>
</dbReference>
<evidence type="ECO:0000256" key="3">
    <source>
        <dbReference type="ARBA" id="ARBA00012334"/>
    </source>
</evidence>
<gene>
    <name evidence="7" type="ORF">M378DRAFT_155471</name>
</gene>
<dbReference type="Proteomes" id="UP000054549">
    <property type="component" value="Unassembled WGS sequence"/>
</dbReference>
<dbReference type="EMBL" id="KN818222">
    <property type="protein sequence ID" value="KIL71848.1"/>
    <property type="molecule type" value="Genomic_DNA"/>
</dbReference>
<dbReference type="GO" id="GO:0033819">
    <property type="term" value="F:lipoyl(octanoyl) transferase activity"/>
    <property type="evidence" value="ECO:0007669"/>
    <property type="project" value="UniProtKB-EC"/>
</dbReference>
<dbReference type="Gene3D" id="3.30.930.10">
    <property type="entry name" value="Bira Bifunctional Protein, Domain 2"/>
    <property type="match status" value="1"/>
</dbReference>
<organism evidence="7 8">
    <name type="scientific">Amanita muscaria (strain Koide BX008)</name>
    <dbReference type="NCBI Taxonomy" id="946122"/>
    <lineage>
        <taxon>Eukaryota</taxon>
        <taxon>Fungi</taxon>
        <taxon>Dikarya</taxon>
        <taxon>Basidiomycota</taxon>
        <taxon>Agaricomycotina</taxon>
        <taxon>Agaricomycetes</taxon>
        <taxon>Agaricomycetidae</taxon>
        <taxon>Agaricales</taxon>
        <taxon>Pluteineae</taxon>
        <taxon>Amanitaceae</taxon>
        <taxon>Amanita</taxon>
    </lineage>
</organism>
<evidence type="ECO:0000256" key="5">
    <source>
        <dbReference type="ARBA" id="ARBA00023315"/>
    </source>
</evidence>
<dbReference type="PANTHER" id="PTHR10993">
    <property type="entry name" value="OCTANOYLTRANSFERASE"/>
    <property type="match status" value="1"/>
</dbReference>
<comment type="pathway">
    <text evidence="1">Protein modification; protein lipoylation via endogenous pathway; protein N(6)-(lipoyl)lysine from octanoyl-[acyl-carrier-protein]: step 1/2.</text>
</comment>
<dbReference type="PANTHER" id="PTHR10993:SF7">
    <property type="entry name" value="LIPOYLTRANSFERASE 2, MITOCHONDRIAL-RELATED"/>
    <property type="match status" value="1"/>
</dbReference>
<dbReference type="PROSITE" id="PS51733">
    <property type="entry name" value="BPL_LPL_CATALYTIC"/>
    <property type="match status" value="1"/>
</dbReference>
<evidence type="ECO:0000256" key="4">
    <source>
        <dbReference type="ARBA" id="ARBA00022679"/>
    </source>
</evidence>
<dbReference type="HOGENOM" id="CLU_035168_1_2_1"/>
<keyword evidence="4" id="KW-0808">Transferase</keyword>
<dbReference type="NCBIfam" id="TIGR00214">
    <property type="entry name" value="lipB"/>
    <property type="match status" value="1"/>
</dbReference>
<comment type="similarity">
    <text evidence="2">Belongs to the LipB family.</text>
</comment>
<sequence>MKPPVIHYHYFRSPLPYAPTLALQEKIHALQLAKRKASAPYKDLLLLHQHRPVYTPGRRQSEESVKDERIRLTRAGADFVTATRGGLLTYHGPGQLVGYPLIDLSRFDPTMGVRDYVCRLQKSIERCLQDSYGIFCLPSEHTGVFLTPTTKIASIGVHVRHRLTTHGFSFNVTKEPLAWFDQVVACGLNDVKATCVEVAAGRQVSVDEVIPKFVSLFGQIYDREMIPIDLEEEGEVEDAIRELEKEGAKAGDWVKVPRGDISI</sequence>
<evidence type="ECO:0000313" key="7">
    <source>
        <dbReference type="EMBL" id="KIL71848.1"/>
    </source>
</evidence>
<name>A0A0C2XRI8_AMAMK</name>
<dbReference type="AlphaFoldDB" id="A0A0C2XRI8"/>
<evidence type="ECO:0000259" key="6">
    <source>
        <dbReference type="PROSITE" id="PS51733"/>
    </source>
</evidence>
<evidence type="ECO:0000256" key="1">
    <source>
        <dbReference type="ARBA" id="ARBA00004821"/>
    </source>
</evidence>
<keyword evidence="8" id="KW-1185">Reference proteome</keyword>
<dbReference type="EC" id="2.3.1.181" evidence="3"/>
<protein>
    <recommendedName>
        <fullName evidence="3">lipoyl(octanoyl) transferase</fullName>
        <ecNumber evidence="3">2.3.1.181</ecNumber>
    </recommendedName>
</protein>
<reference evidence="7 8" key="1">
    <citation type="submission" date="2014-04" db="EMBL/GenBank/DDBJ databases">
        <title>Evolutionary Origins and Diversification of the Mycorrhizal Mutualists.</title>
        <authorList>
            <consortium name="DOE Joint Genome Institute"/>
            <consortium name="Mycorrhizal Genomics Consortium"/>
            <person name="Kohler A."/>
            <person name="Kuo A."/>
            <person name="Nagy L.G."/>
            <person name="Floudas D."/>
            <person name="Copeland A."/>
            <person name="Barry K.W."/>
            <person name="Cichocki N."/>
            <person name="Veneault-Fourrey C."/>
            <person name="LaButti K."/>
            <person name="Lindquist E.A."/>
            <person name="Lipzen A."/>
            <person name="Lundell T."/>
            <person name="Morin E."/>
            <person name="Murat C."/>
            <person name="Riley R."/>
            <person name="Ohm R."/>
            <person name="Sun H."/>
            <person name="Tunlid A."/>
            <person name="Henrissat B."/>
            <person name="Grigoriev I.V."/>
            <person name="Hibbett D.S."/>
            <person name="Martin F."/>
        </authorList>
    </citation>
    <scope>NUCLEOTIDE SEQUENCE [LARGE SCALE GENOMIC DNA]</scope>
    <source>
        <strain evidence="7 8">Koide BX008</strain>
    </source>
</reference>